<dbReference type="Pfam" id="PF00149">
    <property type="entry name" value="Metallophos"/>
    <property type="match status" value="1"/>
</dbReference>
<reference evidence="10 11" key="1">
    <citation type="submission" date="2009-09" db="EMBL/GenBank/DDBJ databases">
        <authorList>
            <person name="Weinstock G."/>
            <person name="Sodergren E."/>
            <person name="Clifton S."/>
            <person name="Fulton L."/>
            <person name="Fulton B."/>
            <person name="Courtney L."/>
            <person name="Fronick C."/>
            <person name="Harrison M."/>
            <person name="Strong C."/>
            <person name="Farmer C."/>
            <person name="Delahaunty K."/>
            <person name="Markovic C."/>
            <person name="Hall O."/>
            <person name="Minx P."/>
            <person name="Tomlinson C."/>
            <person name="Mitreva M."/>
            <person name="Nelson J."/>
            <person name="Hou S."/>
            <person name="Wollam A."/>
            <person name="Pepin K.H."/>
            <person name="Johnson M."/>
            <person name="Bhonagiri V."/>
            <person name="Nash W.E."/>
            <person name="Warren W."/>
            <person name="Chinwalla A."/>
            <person name="Mardis E.R."/>
            <person name="Wilson R.K."/>
        </authorList>
    </citation>
    <scope>NUCLEOTIDE SEQUENCE [LARGE SCALE GENOMIC DNA]</scope>
    <source>
        <strain evidence="11">ATCC 35185 / DSM 20758 / VPI D19B-28</strain>
    </source>
</reference>
<evidence type="ECO:0000256" key="6">
    <source>
        <dbReference type="ARBA" id="ARBA00022839"/>
    </source>
</evidence>
<comment type="similarity">
    <text evidence="1 7">Belongs to the SbcD family.</text>
</comment>
<dbReference type="GO" id="GO:0008408">
    <property type="term" value="F:3'-5' exonuclease activity"/>
    <property type="evidence" value="ECO:0007669"/>
    <property type="project" value="InterPro"/>
</dbReference>
<sequence length="393" mass="42496">MKGRFPMRFIHTADWHLGRLFFGRHLTDDQAHVLDELVHLARDARAEAVVIAGDVYDRAVPPVEAVELFDEVLSRLLLDEKLKVIYIAGNHDSAARLGFGSRLLAGGGVFVAGQLQADVAPVILDDAHGKVAFSLLPYMEPATVRFAYGEAAEDLAGFDEATSFAVARAAALVPEGCRSVAVAHAFIAGGALSESERPLSVGGSDSVSPACFAPFSYTALGHLHAPQQAGAANIRYAGSLMKYSFSEAGQRKGATVVDLAADGSVTIEEAALAAPHDLAVVRGTLQEILEDRERFPKSEDYTAVELMDKGPVLDAHGKLSRIYPNVLQVTRPGLMEQAGALREQGRKKLERPDDVLFGEFFADMTGETLDEAQKKELFDVLEELLREEREAKI</sequence>
<dbReference type="eggNOG" id="COG0420">
    <property type="taxonomic scope" value="Bacteria"/>
</dbReference>
<keyword evidence="7" id="KW-0255">Endonuclease</keyword>
<dbReference type="EMBL" id="ACKP02000044">
    <property type="protein sequence ID" value="EEX76737.1"/>
    <property type="molecule type" value="Genomic_DNA"/>
</dbReference>
<keyword evidence="7" id="KW-0233">DNA recombination</keyword>
<evidence type="ECO:0000256" key="5">
    <source>
        <dbReference type="ARBA" id="ARBA00022801"/>
    </source>
</evidence>
<keyword evidence="6 7" id="KW-0269">Exonuclease</keyword>
<dbReference type="PANTHER" id="PTHR30337">
    <property type="entry name" value="COMPONENT OF ATP-DEPENDENT DSDNA EXONUCLEASE"/>
    <property type="match status" value="1"/>
</dbReference>
<evidence type="ECO:0000259" key="8">
    <source>
        <dbReference type="Pfam" id="PF00149"/>
    </source>
</evidence>
<dbReference type="Gene3D" id="3.60.21.10">
    <property type="match status" value="1"/>
</dbReference>
<comment type="subunit">
    <text evidence="2 7">Heterodimer of SbcC and SbcD.</text>
</comment>
<protein>
    <recommendedName>
        <fullName evidence="3 7">Nuclease SbcCD subunit D</fullName>
    </recommendedName>
</protein>
<dbReference type="SUPFAM" id="SSF56300">
    <property type="entry name" value="Metallo-dependent phosphatases"/>
    <property type="match status" value="1"/>
</dbReference>
<keyword evidence="7" id="KW-0235">DNA replication</keyword>
<accession>C9LWI9</accession>
<comment type="caution">
    <text evidence="10">The sequence shown here is derived from an EMBL/GenBank/DDBJ whole genome shotgun (WGS) entry which is preliminary data.</text>
</comment>
<dbReference type="STRING" id="546271.Selsp_0685"/>
<dbReference type="GO" id="GO:0006260">
    <property type="term" value="P:DNA replication"/>
    <property type="evidence" value="ECO:0007669"/>
    <property type="project" value="UniProtKB-KW"/>
</dbReference>
<dbReference type="GO" id="GO:0004519">
    <property type="term" value="F:endonuclease activity"/>
    <property type="evidence" value="ECO:0007669"/>
    <property type="project" value="UniProtKB-KW"/>
</dbReference>
<evidence type="ECO:0000259" key="9">
    <source>
        <dbReference type="Pfam" id="PF12320"/>
    </source>
</evidence>
<dbReference type="InterPro" id="IPR050535">
    <property type="entry name" value="DNA_Repair-Maintenance_Comp"/>
</dbReference>
<organism evidence="10 11">
    <name type="scientific">Selenomonas sputigena (strain ATCC 35185 / DSM 20758 / CCUG 44933 / VPI D19B-28)</name>
    <dbReference type="NCBI Taxonomy" id="546271"/>
    <lineage>
        <taxon>Bacteria</taxon>
        <taxon>Bacillati</taxon>
        <taxon>Bacillota</taxon>
        <taxon>Negativicutes</taxon>
        <taxon>Selenomonadales</taxon>
        <taxon>Selenomonadaceae</taxon>
        <taxon>Selenomonas</taxon>
    </lineage>
</organism>
<dbReference type="Proteomes" id="UP000003505">
    <property type="component" value="Unassembled WGS sequence"/>
</dbReference>
<keyword evidence="5 7" id="KW-0378">Hydrolase</keyword>
<evidence type="ECO:0000256" key="2">
    <source>
        <dbReference type="ARBA" id="ARBA00011322"/>
    </source>
</evidence>
<dbReference type="InterPro" id="IPR041796">
    <property type="entry name" value="Mre11_N"/>
</dbReference>
<gene>
    <name evidence="7 10" type="primary">sbcD</name>
    <name evidence="10" type="ORF">SELSPUOL_01843</name>
</gene>
<dbReference type="AlphaFoldDB" id="C9LWI9"/>
<evidence type="ECO:0000256" key="3">
    <source>
        <dbReference type="ARBA" id="ARBA00013365"/>
    </source>
</evidence>
<dbReference type="InterPro" id="IPR004593">
    <property type="entry name" value="SbcD"/>
</dbReference>
<keyword evidence="4 7" id="KW-0540">Nuclease</keyword>
<evidence type="ECO:0000313" key="11">
    <source>
        <dbReference type="Proteomes" id="UP000003505"/>
    </source>
</evidence>
<evidence type="ECO:0000256" key="7">
    <source>
        <dbReference type="RuleBase" id="RU363069"/>
    </source>
</evidence>
<evidence type="ECO:0000256" key="1">
    <source>
        <dbReference type="ARBA" id="ARBA00010555"/>
    </source>
</evidence>
<feature type="domain" description="Calcineurin-like phosphoesterase" evidence="8">
    <location>
        <begin position="7"/>
        <end position="97"/>
    </location>
</feature>
<proteinExistence type="inferred from homology"/>
<evidence type="ECO:0000256" key="4">
    <source>
        <dbReference type="ARBA" id="ARBA00022722"/>
    </source>
</evidence>
<dbReference type="PANTHER" id="PTHR30337:SF0">
    <property type="entry name" value="NUCLEASE SBCCD SUBUNIT D"/>
    <property type="match status" value="1"/>
</dbReference>
<dbReference type="InterPro" id="IPR029052">
    <property type="entry name" value="Metallo-depent_PP-like"/>
</dbReference>
<dbReference type="NCBIfam" id="TIGR00619">
    <property type="entry name" value="sbcd"/>
    <property type="match status" value="1"/>
</dbReference>
<dbReference type="GO" id="GO:0006310">
    <property type="term" value="P:DNA recombination"/>
    <property type="evidence" value="ECO:0007669"/>
    <property type="project" value="UniProtKB-KW"/>
</dbReference>
<dbReference type="CDD" id="cd00840">
    <property type="entry name" value="MPP_Mre11_N"/>
    <property type="match status" value="1"/>
</dbReference>
<dbReference type="InterPro" id="IPR004843">
    <property type="entry name" value="Calcineurin-like_PHP"/>
</dbReference>
<comment type="function">
    <text evidence="7">SbcCD cleaves DNA hairpin structures. These structures can inhibit DNA replication and are intermediates in certain DNA recombination reactions. The complex acts as a 3'-&gt;5' double strand exonuclease that can open hairpins. It also has a 5' single-strand endonuclease activity.</text>
</comment>
<feature type="domain" description="Nuclease SbcCD subunit D C-terminal" evidence="9">
    <location>
        <begin position="275"/>
        <end position="365"/>
    </location>
</feature>
<evidence type="ECO:0000313" key="10">
    <source>
        <dbReference type="EMBL" id="EEX76737.1"/>
    </source>
</evidence>
<name>C9LWI9_SELS3</name>
<dbReference type="Pfam" id="PF12320">
    <property type="entry name" value="SbcD_C"/>
    <property type="match status" value="1"/>
</dbReference>
<dbReference type="InterPro" id="IPR026843">
    <property type="entry name" value="SbcD_C"/>
</dbReference>